<name>A0AAP0KCM7_9MAGN</name>
<keyword evidence="3" id="KW-1185">Reference proteome</keyword>
<evidence type="ECO:0000313" key="3">
    <source>
        <dbReference type="Proteomes" id="UP001420932"/>
    </source>
</evidence>
<feature type="region of interest" description="Disordered" evidence="1">
    <location>
        <begin position="77"/>
        <end position="98"/>
    </location>
</feature>
<evidence type="ECO:0000256" key="1">
    <source>
        <dbReference type="SAM" id="MobiDB-lite"/>
    </source>
</evidence>
<evidence type="ECO:0000313" key="2">
    <source>
        <dbReference type="EMBL" id="KAK9150042.1"/>
    </source>
</evidence>
<sequence>MDKHEILYRSLASLFTLRNRESQNVSFASRFAHRHPTPSLWCPFKHLMAYFTKIIQIPLTLGEINITSFASSRFRRNRATDRSTTRHRSVRRVAAASPAPPLAARRRRRWPLAGAATAARRRNRPACATAERRLREAAAPRLNVMLFAAGRHRRPPPASLLSRRRRRRYRPAPPSNTADRLLRAATLSCCYRAAVCSLDSTASARLTWPDFTPPSWRVGSRVRSPSHLLRSSNLSHNRVFLSVSFSPFFLSVL</sequence>
<proteinExistence type="predicted"/>
<dbReference type="Proteomes" id="UP001420932">
    <property type="component" value="Unassembled WGS sequence"/>
</dbReference>
<comment type="caution">
    <text evidence="2">The sequence shown here is derived from an EMBL/GenBank/DDBJ whole genome shotgun (WGS) entry which is preliminary data.</text>
</comment>
<gene>
    <name evidence="2" type="ORF">Syun_008351</name>
</gene>
<protein>
    <submittedName>
        <fullName evidence="2">Uncharacterized protein</fullName>
    </submittedName>
</protein>
<accession>A0AAP0KCM7</accession>
<feature type="region of interest" description="Disordered" evidence="1">
    <location>
        <begin position="155"/>
        <end position="177"/>
    </location>
</feature>
<organism evidence="2 3">
    <name type="scientific">Stephania yunnanensis</name>
    <dbReference type="NCBI Taxonomy" id="152371"/>
    <lineage>
        <taxon>Eukaryota</taxon>
        <taxon>Viridiplantae</taxon>
        <taxon>Streptophyta</taxon>
        <taxon>Embryophyta</taxon>
        <taxon>Tracheophyta</taxon>
        <taxon>Spermatophyta</taxon>
        <taxon>Magnoliopsida</taxon>
        <taxon>Ranunculales</taxon>
        <taxon>Menispermaceae</taxon>
        <taxon>Menispermoideae</taxon>
        <taxon>Cissampelideae</taxon>
        <taxon>Stephania</taxon>
    </lineage>
</organism>
<reference evidence="2 3" key="1">
    <citation type="submission" date="2024-01" db="EMBL/GenBank/DDBJ databases">
        <title>Genome assemblies of Stephania.</title>
        <authorList>
            <person name="Yang L."/>
        </authorList>
    </citation>
    <scope>NUCLEOTIDE SEQUENCE [LARGE SCALE GENOMIC DNA]</scope>
    <source>
        <strain evidence="2">YNDBR</strain>
        <tissue evidence="2">Leaf</tissue>
    </source>
</reference>
<dbReference type="EMBL" id="JBBNAF010000004">
    <property type="protein sequence ID" value="KAK9150042.1"/>
    <property type="molecule type" value="Genomic_DNA"/>
</dbReference>
<dbReference type="AlphaFoldDB" id="A0AAP0KCM7"/>